<dbReference type="GO" id="GO:0009733">
    <property type="term" value="P:response to auxin"/>
    <property type="evidence" value="ECO:0007669"/>
    <property type="project" value="InterPro"/>
</dbReference>
<accession>A0A2C9U063</accession>
<dbReference type="EMBL" id="CM004404">
    <property type="protein sequence ID" value="OAY22544.1"/>
    <property type="molecule type" value="Genomic_DNA"/>
</dbReference>
<comment type="similarity">
    <text evidence="1">Belongs to the ARG7 family.</text>
</comment>
<sequence length="117" mass="13376">MINLKKLVSVGRKSILSLRLSKGRFVVYSIDRKRFVVPLTYLRSKIFRELFRLSEEVFGLPKDGPITLPCDGAFMEYVLSLKRSIALSKYNLQMVEEQLLMSLASSANRTSARPLFS</sequence>
<dbReference type="PANTHER" id="PTHR31175">
    <property type="entry name" value="AUXIN-RESPONSIVE FAMILY PROTEIN"/>
    <property type="match status" value="1"/>
</dbReference>
<dbReference type="AlphaFoldDB" id="A0A2C9U063"/>
<gene>
    <name evidence="2" type="ORF">MANES_18G007000</name>
</gene>
<dbReference type="PANTHER" id="PTHR31175:SF120">
    <property type="entry name" value="OS09G0547100 PROTEIN"/>
    <property type="match status" value="1"/>
</dbReference>
<protein>
    <submittedName>
        <fullName evidence="2">Uncharacterized protein</fullName>
    </submittedName>
</protein>
<dbReference type="STRING" id="3983.A0A2C9U063"/>
<name>A0A2C9U063_MANES</name>
<evidence type="ECO:0000313" key="2">
    <source>
        <dbReference type="EMBL" id="OAY22544.1"/>
    </source>
</evidence>
<reference evidence="2" key="1">
    <citation type="submission" date="2016-02" db="EMBL/GenBank/DDBJ databases">
        <title>WGS assembly of Manihot esculenta.</title>
        <authorList>
            <person name="Bredeson J.V."/>
            <person name="Prochnik S.E."/>
            <person name="Lyons J.B."/>
            <person name="Schmutz J."/>
            <person name="Grimwood J."/>
            <person name="Vrebalov J."/>
            <person name="Bart R.S."/>
            <person name="Amuge T."/>
            <person name="Ferguson M.E."/>
            <person name="Green R."/>
            <person name="Putnam N."/>
            <person name="Stites J."/>
            <person name="Rounsley S."/>
            <person name="Rokhsar D.S."/>
        </authorList>
    </citation>
    <scope>NUCLEOTIDE SEQUENCE [LARGE SCALE GENOMIC DNA]</scope>
    <source>
        <tissue evidence="2">Leaf</tissue>
    </source>
</reference>
<evidence type="ECO:0000256" key="1">
    <source>
        <dbReference type="ARBA" id="ARBA00006974"/>
    </source>
</evidence>
<proteinExistence type="inferred from homology"/>
<organism evidence="2">
    <name type="scientific">Manihot esculenta</name>
    <name type="common">Cassava</name>
    <name type="synonym">Jatropha manihot</name>
    <dbReference type="NCBI Taxonomy" id="3983"/>
    <lineage>
        <taxon>Eukaryota</taxon>
        <taxon>Viridiplantae</taxon>
        <taxon>Streptophyta</taxon>
        <taxon>Embryophyta</taxon>
        <taxon>Tracheophyta</taxon>
        <taxon>Spermatophyta</taxon>
        <taxon>Magnoliopsida</taxon>
        <taxon>eudicotyledons</taxon>
        <taxon>Gunneridae</taxon>
        <taxon>Pentapetalae</taxon>
        <taxon>rosids</taxon>
        <taxon>fabids</taxon>
        <taxon>Malpighiales</taxon>
        <taxon>Euphorbiaceae</taxon>
        <taxon>Crotonoideae</taxon>
        <taxon>Manihoteae</taxon>
        <taxon>Manihot</taxon>
    </lineage>
</organism>
<dbReference type="InterPro" id="IPR003676">
    <property type="entry name" value="SAUR_fam"/>
</dbReference>
<dbReference type="Pfam" id="PF02519">
    <property type="entry name" value="Auxin_inducible"/>
    <property type="match status" value="1"/>
</dbReference>